<evidence type="ECO:0000313" key="1">
    <source>
        <dbReference type="EMBL" id="ACS81016.1"/>
    </source>
</evidence>
<gene>
    <name evidence="1" type="ordered locus">Desal_2964</name>
</gene>
<dbReference type="NCBIfam" id="NF041277">
    <property type="entry name" value="coba_remo_CbiR"/>
    <property type="match status" value="1"/>
</dbReference>
<evidence type="ECO:0008006" key="3">
    <source>
        <dbReference type="Google" id="ProtNLM"/>
    </source>
</evidence>
<proteinExistence type="predicted"/>
<sequence>MSIFLNNTDFHFQLSAPSWVIPGTILENCRFLTGKVDEIALLFFETESCLAYTKADLPKELIDTELAFHIHHPLDLPWKEGGSRVAEIVLALNEKAVHLNPRGHVVHPPPAGPEAADLIREFAAGVSRSGICPETVLFENIKENSLLGLTGVIADCGMKICLDLGHILAYAQHDLLRDSRLEGQVSMLHLNAPGPKGRHLGLEHLNSDGFETIYVLFKMLSKGATVTIEVFEEKSFFNSLQLLSDYCTARRIK</sequence>
<name>C6C0R9_MARSD</name>
<dbReference type="Gene3D" id="3.20.20.150">
    <property type="entry name" value="Divalent-metal-dependent TIM barrel enzymes"/>
    <property type="match status" value="1"/>
</dbReference>
<accession>C6C0R9</accession>
<keyword evidence="2" id="KW-1185">Reference proteome</keyword>
<dbReference type="eggNOG" id="COG1082">
    <property type="taxonomic scope" value="Bacteria"/>
</dbReference>
<dbReference type="SUPFAM" id="SSF51658">
    <property type="entry name" value="Xylose isomerase-like"/>
    <property type="match status" value="1"/>
</dbReference>
<dbReference type="OrthoDB" id="9792261at2"/>
<dbReference type="KEGG" id="dsa:Desal_2964"/>
<evidence type="ECO:0000313" key="2">
    <source>
        <dbReference type="Proteomes" id="UP000002601"/>
    </source>
</evidence>
<dbReference type="HOGENOM" id="CLU_089586_0_0_7"/>
<organism evidence="1 2">
    <name type="scientific">Maridesulfovibrio salexigens (strain ATCC 14822 / DSM 2638 / NCIMB 8403 / VKM B-1763)</name>
    <name type="common">Desulfovibrio salexigens</name>
    <dbReference type="NCBI Taxonomy" id="526222"/>
    <lineage>
        <taxon>Bacteria</taxon>
        <taxon>Pseudomonadati</taxon>
        <taxon>Thermodesulfobacteriota</taxon>
        <taxon>Desulfovibrionia</taxon>
        <taxon>Desulfovibrionales</taxon>
        <taxon>Desulfovibrionaceae</taxon>
        <taxon>Maridesulfovibrio</taxon>
    </lineage>
</organism>
<protein>
    <recommendedName>
        <fullName evidence="3">Xylose isomerase domain protein TIM barrel</fullName>
    </recommendedName>
</protein>
<dbReference type="InterPro" id="IPR036237">
    <property type="entry name" value="Xyl_isomerase-like_sf"/>
</dbReference>
<reference evidence="1 2" key="1">
    <citation type="submission" date="2009-06" db="EMBL/GenBank/DDBJ databases">
        <title>Complete sequence of Desulfovibrio salexigens DSM 2638.</title>
        <authorList>
            <consortium name="US DOE Joint Genome Institute"/>
            <person name="Lucas S."/>
            <person name="Copeland A."/>
            <person name="Lapidus A."/>
            <person name="Glavina del Rio T."/>
            <person name="Tice H."/>
            <person name="Bruce D."/>
            <person name="Goodwin L."/>
            <person name="Pitluck S."/>
            <person name="Munk A.C."/>
            <person name="Brettin T."/>
            <person name="Detter J.C."/>
            <person name="Han C."/>
            <person name="Tapia R."/>
            <person name="Larimer F."/>
            <person name="Land M."/>
            <person name="Hauser L."/>
            <person name="Kyrpides N."/>
            <person name="Anderson I."/>
            <person name="Wall J.D."/>
            <person name="Arkin A.P."/>
            <person name="Dehal P."/>
            <person name="Chivian D."/>
            <person name="Giles B."/>
            <person name="Hazen T.C."/>
        </authorList>
    </citation>
    <scope>NUCLEOTIDE SEQUENCE [LARGE SCALE GENOMIC DNA]</scope>
    <source>
        <strain evidence="2">ATCC 14822 / DSM 2638 / NCIMB 8403 / VKM B-1763</strain>
    </source>
</reference>
<dbReference type="EMBL" id="CP001649">
    <property type="protein sequence ID" value="ACS81016.1"/>
    <property type="molecule type" value="Genomic_DNA"/>
</dbReference>
<dbReference type="RefSeq" id="WP_015852832.1">
    <property type="nucleotide sequence ID" value="NC_012881.1"/>
</dbReference>
<dbReference type="Proteomes" id="UP000002601">
    <property type="component" value="Chromosome"/>
</dbReference>
<dbReference type="AlphaFoldDB" id="C6C0R9"/>
<dbReference type="STRING" id="526222.Desal_2964"/>